<reference evidence="22" key="1">
    <citation type="submission" date="2015-07" db="EMBL/GenBank/DDBJ databases">
        <title>Draft genome sequence of Acetobacterium bakii DSM 8293, a potential psychrophilic chemical producer through syngas fermentation.</title>
        <authorList>
            <person name="Song Y."/>
            <person name="Hwang S."/>
            <person name="Cho B.-K."/>
        </authorList>
    </citation>
    <scope>NUCLEOTIDE SEQUENCE [LARGE SCALE GENOMIC DNA]</scope>
    <source>
        <strain evidence="22">DSM 8239</strain>
    </source>
</reference>
<dbReference type="GO" id="GO:0008652">
    <property type="term" value="P:amino acid biosynthetic process"/>
    <property type="evidence" value="ECO:0007669"/>
    <property type="project" value="UniProtKB-KW"/>
</dbReference>
<evidence type="ECO:0000256" key="4">
    <source>
        <dbReference type="ARBA" id="ARBA00004496"/>
    </source>
</evidence>
<dbReference type="GO" id="GO:0009423">
    <property type="term" value="P:chorismate biosynthetic process"/>
    <property type="evidence" value="ECO:0007669"/>
    <property type="project" value="UniProtKB-UniRule"/>
</dbReference>
<evidence type="ECO:0000313" key="21">
    <source>
        <dbReference type="EMBL" id="KNZ41419.1"/>
    </source>
</evidence>
<dbReference type="EMBL" id="LGYO01000031">
    <property type="protein sequence ID" value="KNZ41419.1"/>
    <property type="molecule type" value="Genomic_DNA"/>
</dbReference>
<evidence type="ECO:0000256" key="7">
    <source>
        <dbReference type="ARBA" id="ARBA00013031"/>
    </source>
</evidence>
<evidence type="ECO:0000259" key="19">
    <source>
        <dbReference type="Pfam" id="PF01761"/>
    </source>
</evidence>
<dbReference type="InterPro" id="IPR030963">
    <property type="entry name" value="DHQ_synth_fam"/>
</dbReference>
<evidence type="ECO:0000256" key="17">
    <source>
        <dbReference type="ARBA" id="ARBA00023285"/>
    </source>
</evidence>
<dbReference type="NCBIfam" id="TIGR01357">
    <property type="entry name" value="aroB"/>
    <property type="match status" value="1"/>
</dbReference>
<comment type="caution">
    <text evidence="18">Lacks conserved residue(s) required for the propagation of feature annotation.</text>
</comment>
<feature type="binding site" evidence="18">
    <location>
        <position position="144"/>
    </location>
    <ligand>
        <name>NAD(+)</name>
        <dbReference type="ChEBI" id="CHEBI:57540"/>
    </ligand>
</feature>
<feature type="binding site" evidence="18">
    <location>
        <begin position="171"/>
        <end position="174"/>
    </location>
    <ligand>
        <name>NAD(+)</name>
        <dbReference type="ChEBI" id="CHEBI:57540"/>
    </ligand>
</feature>
<evidence type="ECO:0000256" key="3">
    <source>
        <dbReference type="ARBA" id="ARBA00001947"/>
    </source>
</evidence>
<dbReference type="GO" id="GO:0009073">
    <property type="term" value="P:aromatic amino acid family biosynthetic process"/>
    <property type="evidence" value="ECO:0007669"/>
    <property type="project" value="UniProtKB-KW"/>
</dbReference>
<feature type="binding site" evidence="18">
    <location>
        <position position="186"/>
    </location>
    <ligand>
        <name>Zn(2+)</name>
        <dbReference type="ChEBI" id="CHEBI:29105"/>
    </ligand>
</feature>
<dbReference type="EC" id="4.2.3.4" evidence="7 18"/>
<evidence type="ECO:0000256" key="16">
    <source>
        <dbReference type="ARBA" id="ARBA00023239"/>
    </source>
</evidence>
<proteinExistence type="inferred from homology"/>
<evidence type="ECO:0000256" key="14">
    <source>
        <dbReference type="ARBA" id="ARBA00023027"/>
    </source>
</evidence>
<dbReference type="GO" id="GO:0003856">
    <property type="term" value="F:3-dehydroquinate synthase activity"/>
    <property type="evidence" value="ECO:0007669"/>
    <property type="project" value="UniProtKB-UniRule"/>
</dbReference>
<sequence length="355" mass="39735">MKELICTTSNTHQYPIMIEKGLKSRLSQMKALFSQYHKVMIITDKNVAKEYLTEVERQVRMSGPKVYNIVVPPGEKSKCLDQASSIYNELVKCNITRSDAILTLGGGVVGDLGGFCAATYLRGIDLIQLPTSLLAQVDSSVGGKVGIDLDYGKNLVGAFHQPKAVIIDPLFLETLEDHYMIDGMAEVIKYGCISSANLFVKLMGYTYHEDLIEDIEEIIARCCQIKRDIVEEDEHEHGIRRTLNFGHTIGHVVETFYKFKKYSHGEAVAIGMAQITKKTVAEGISQADTYRNIVEILNAYGLPSKLPNMPLDKVQEILFTDKKFENEALHICALEKIGKAEIVKIQKQQAIELFK</sequence>
<evidence type="ECO:0000256" key="11">
    <source>
        <dbReference type="ARBA" id="ARBA00022723"/>
    </source>
</evidence>
<comment type="similarity">
    <text evidence="6 18">Belongs to the sugar phosphate cyclases superfamily. Dehydroquinate synthase family.</text>
</comment>
<dbReference type="PANTHER" id="PTHR43622:SF7">
    <property type="entry name" value="3-DEHYDROQUINATE SYNTHASE, CHLOROPLASTIC"/>
    <property type="match status" value="1"/>
</dbReference>
<dbReference type="OrthoDB" id="9806583at2"/>
<evidence type="ECO:0000256" key="8">
    <source>
        <dbReference type="ARBA" id="ARBA00017684"/>
    </source>
</evidence>
<keyword evidence="16 18" id="KW-0456">Lyase</keyword>
<keyword evidence="14 18" id="KW-0520">NAD</keyword>
<dbReference type="InterPro" id="IPR030960">
    <property type="entry name" value="DHQS/DOIS_N"/>
</dbReference>
<feature type="domain" description="3-dehydroquinate synthase N-terminal" evidence="19">
    <location>
        <begin position="69"/>
        <end position="180"/>
    </location>
</feature>
<comment type="function">
    <text evidence="18">Catalyzes the conversion of 3-deoxy-D-arabino-heptulosonate 7-phosphate (DAHP) to dehydroquinate (DHQ).</text>
</comment>
<evidence type="ECO:0000256" key="18">
    <source>
        <dbReference type="HAMAP-Rule" id="MF_00110"/>
    </source>
</evidence>
<dbReference type="PANTHER" id="PTHR43622">
    <property type="entry name" value="3-DEHYDROQUINATE SYNTHASE"/>
    <property type="match status" value="1"/>
</dbReference>
<evidence type="ECO:0000256" key="5">
    <source>
        <dbReference type="ARBA" id="ARBA00004661"/>
    </source>
</evidence>
<dbReference type="Pfam" id="PF01761">
    <property type="entry name" value="DHQ_synthase"/>
    <property type="match status" value="1"/>
</dbReference>
<keyword evidence="17 18" id="KW-0170">Cobalt</keyword>
<evidence type="ECO:0000313" key="22">
    <source>
        <dbReference type="Proteomes" id="UP000036873"/>
    </source>
</evidence>
<dbReference type="PIRSF" id="PIRSF001455">
    <property type="entry name" value="DHQ_synth"/>
    <property type="match status" value="1"/>
</dbReference>
<dbReference type="PATRIC" id="fig|52689.4.peg.1849"/>
<evidence type="ECO:0000256" key="2">
    <source>
        <dbReference type="ARBA" id="ARBA00001911"/>
    </source>
</evidence>
<accession>A0A0L6TYT3</accession>
<keyword evidence="9 18" id="KW-0963">Cytoplasm</keyword>
<keyword evidence="15 18" id="KW-0057">Aromatic amino acid biosynthesis</keyword>
<dbReference type="FunFam" id="3.40.50.1970:FF:000007">
    <property type="entry name" value="Pentafunctional AROM polypeptide"/>
    <property type="match status" value="1"/>
</dbReference>
<dbReference type="GO" id="GO:0000166">
    <property type="term" value="F:nucleotide binding"/>
    <property type="evidence" value="ECO:0007669"/>
    <property type="project" value="UniProtKB-KW"/>
</dbReference>
<dbReference type="GO" id="GO:0005737">
    <property type="term" value="C:cytoplasm"/>
    <property type="evidence" value="ECO:0007669"/>
    <property type="project" value="UniProtKB-SubCell"/>
</dbReference>
<dbReference type="GO" id="GO:0046872">
    <property type="term" value="F:metal ion binding"/>
    <property type="evidence" value="ECO:0007669"/>
    <property type="project" value="UniProtKB-KW"/>
</dbReference>
<comment type="cofactor">
    <cofactor evidence="3">
        <name>Zn(2+)</name>
        <dbReference type="ChEBI" id="CHEBI:29105"/>
    </cofactor>
</comment>
<evidence type="ECO:0000256" key="13">
    <source>
        <dbReference type="ARBA" id="ARBA00022833"/>
    </source>
</evidence>
<comment type="catalytic activity">
    <reaction evidence="1 18">
        <text>7-phospho-2-dehydro-3-deoxy-D-arabino-heptonate = 3-dehydroquinate + phosphate</text>
        <dbReference type="Rhea" id="RHEA:21968"/>
        <dbReference type="ChEBI" id="CHEBI:32364"/>
        <dbReference type="ChEBI" id="CHEBI:43474"/>
        <dbReference type="ChEBI" id="CHEBI:58394"/>
        <dbReference type="EC" id="4.2.3.4"/>
    </reaction>
</comment>
<dbReference type="UniPathway" id="UPA00053">
    <property type="reaction ID" value="UER00085"/>
</dbReference>
<gene>
    <name evidence="18" type="primary">aroB</name>
    <name evidence="21" type="ORF">AKG39_12450</name>
</gene>
<feature type="binding site" evidence="18">
    <location>
        <position position="247"/>
    </location>
    <ligand>
        <name>Zn(2+)</name>
        <dbReference type="ChEBI" id="CHEBI:29105"/>
    </ligand>
</feature>
<evidence type="ECO:0000256" key="10">
    <source>
        <dbReference type="ARBA" id="ARBA00022605"/>
    </source>
</evidence>
<evidence type="ECO:0000256" key="12">
    <source>
        <dbReference type="ARBA" id="ARBA00022741"/>
    </source>
</evidence>
<comment type="subcellular location">
    <subcellularLocation>
        <location evidence="4 18">Cytoplasm</location>
    </subcellularLocation>
</comment>
<dbReference type="SUPFAM" id="SSF56796">
    <property type="entry name" value="Dehydroquinate synthase-like"/>
    <property type="match status" value="1"/>
</dbReference>
<comment type="pathway">
    <text evidence="5 18">Metabolic intermediate biosynthesis; chorismate biosynthesis; chorismate from D-erythrose 4-phosphate and phosphoenolpyruvate: step 2/7.</text>
</comment>
<organism evidence="21 22">
    <name type="scientific">Acetobacterium bakii</name>
    <dbReference type="NCBI Taxonomy" id="52689"/>
    <lineage>
        <taxon>Bacteria</taxon>
        <taxon>Bacillati</taxon>
        <taxon>Bacillota</taxon>
        <taxon>Clostridia</taxon>
        <taxon>Eubacteriales</taxon>
        <taxon>Eubacteriaceae</taxon>
        <taxon>Acetobacterium</taxon>
    </lineage>
</organism>
<dbReference type="Gene3D" id="3.40.50.1970">
    <property type="match status" value="1"/>
</dbReference>
<name>A0A0L6TYT3_9FIRM</name>
<dbReference type="RefSeq" id="WP_050740728.1">
    <property type="nucleotide sequence ID" value="NZ_LGYO01000031.1"/>
</dbReference>
<dbReference type="InterPro" id="IPR016037">
    <property type="entry name" value="DHQ_synth_AroB"/>
</dbReference>
<feature type="binding site" evidence="18">
    <location>
        <position position="264"/>
    </location>
    <ligand>
        <name>Zn(2+)</name>
        <dbReference type="ChEBI" id="CHEBI:29105"/>
    </ligand>
</feature>
<evidence type="ECO:0000256" key="1">
    <source>
        <dbReference type="ARBA" id="ARBA00001393"/>
    </source>
</evidence>
<dbReference type="InterPro" id="IPR050071">
    <property type="entry name" value="Dehydroquinate_synthase"/>
</dbReference>
<keyword evidence="12 18" id="KW-0547">Nucleotide-binding</keyword>
<comment type="caution">
    <text evidence="21">The sequence shown here is derived from an EMBL/GenBank/DDBJ whole genome shotgun (WGS) entry which is preliminary data.</text>
</comment>
<protein>
    <recommendedName>
        <fullName evidence="8 18">3-dehydroquinate synthase</fullName>
        <shortName evidence="18">DHQS</shortName>
        <ecNumber evidence="7 18">4.2.3.4</ecNumber>
    </recommendedName>
</protein>
<feature type="binding site" evidence="18">
    <location>
        <begin position="107"/>
        <end position="111"/>
    </location>
    <ligand>
        <name>NAD(+)</name>
        <dbReference type="ChEBI" id="CHEBI:57540"/>
    </ligand>
</feature>
<dbReference type="Gene3D" id="1.20.1090.10">
    <property type="entry name" value="Dehydroquinate synthase-like - alpha domain"/>
    <property type="match status" value="1"/>
</dbReference>
<feature type="binding site" evidence="18">
    <location>
        <position position="153"/>
    </location>
    <ligand>
        <name>NAD(+)</name>
        <dbReference type="ChEBI" id="CHEBI:57540"/>
    </ligand>
</feature>
<dbReference type="CDD" id="cd08195">
    <property type="entry name" value="DHQS"/>
    <property type="match status" value="1"/>
</dbReference>
<dbReference type="AlphaFoldDB" id="A0A0L6TYT3"/>
<keyword evidence="22" id="KW-1185">Reference proteome</keyword>
<feature type="domain" description="3-dehydroquinate synthase C-terminal" evidence="20">
    <location>
        <begin position="183"/>
        <end position="323"/>
    </location>
</feature>
<comment type="cofactor">
    <cofactor evidence="2 18">
        <name>NAD(+)</name>
        <dbReference type="ChEBI" id="CHEBI:57540"/>
    </cofactor>
</comment>
<dbReference type="HAMAP" id="MF_00110">
    <property type="entry name" value="DHQ_synthase"/>
    <property type="match status" value="1"/>
</dbReference>
<feature type="binding site" evidence="18">
    <location>
        <begin position="131"/>
        <end position="132"/>
    </location>
    <ligand>
        <name>NAD(+)</name>
        <dbReference type="ChEBI" id="CHEBI:57540"/>
    </ligand>
</feature>
<evidence type="ECO:0000259" key="20">
    <source>
        <dbReference type="Pfam" id="PF24621"/>
    </source>
</evidence>
<keyword evidence="10 18" id="KW-0028">Amino-acid biosynthesis</keyword>
<dbReference type="InterPro" id="IPR056179">
    <property type="entry name" value="DHQS_C"/>
</dbReference>
<dbReference type="Pfam" id="PF24621">
    <property type="entry name" value="DHQS_C"/>
    <property type="match status" value="1"/>
</dbReference>
<keyword evidence="13 18" id="KW-0862">Zinc</keyword>
<dbReference type="Proteomes" id="UP000036873">
    <property type="component" value="Unassembled WGS sequence"/>
</dbReference>
<keyword evidence="11 18" id="KW-0479">Metal-binding</keyword>
<evidence type="ECO:0000256" key="15">
    <source>
        <dbReference type="ARBA" id="ARBA00023141"/>
    </source>
</evidence>
<evidence type="ECO:0000256" key="6">
    <source>
        <dbReference type="ARBA" id="ARBA00005412"/>
    </source>
</evidence>
<dbReference type="STRING" id="52689.AKG39_12450"/>
<evidence type="ECO:0000256" key="9">
    <source>
        <dbReference type="ARBA" id="ARBA00022490"/>
    </source>
</evidence>
<comment type="cofactor">
    <cofactor evidence="18">
        <name>Co(2+)</name>
        <dbReference type="ChEBI" id="CHEBI:48828"/>
    </cofactor>
    <cofactor evidence="18">
        <name>Zn(2+)</name>
        <dbReference type="ChEBI" id="CHEBI:29105"/>
    </cofactor>
    <text evidence="18">Binds 1 divalent metal cation per subunit. Can use either Co(2+) or Zn(2+).</text>
</comment>